<dbReference type="GO" id="GO:0005737">
    <property type="term" value="C:cytoplasm"/>
    <property type="evidence" value="ECO:0007669"/>
    <property type="project" value="TreeGrafter"/>
</dbReference>
<dbReference type="Gene3D" id="3.40.50.300">
    <property type="entry name" value="P-loop containing nucleotide triphosphate hydrolases"/>
    <property type="match status" value="1"/>
</dbReference>
<dbReference type="InterPro" id="IPR006073">
    <property type="entry name" value="GTP-bd"/>
</dbReference>
<keyword evidence="1" id="KW-0175">Coiled coil</keyword>
<dbReference type="EMBL" id="DTHV01000106">
    <property type="protein sequence ID" value="HGW60452.1"/>
    <property type="molecule type" value="Genomic_DNA"/>
</dbReference>
<protein>
    <recommendedName>
        <fullName evidence="5">GTP-binding protein</fullName>
    </recommendedName>
</protein>
<sequence length="517" mass="59577">MILNKLREIQAVFDEIKETIGMDESLYNEINQKIVTGIEKVKDEKFHISFFGAFSEGKSSILSAITKSLDIPIAPEPTTDKVEAYEHGDYFLVDTPGLFAKDLTIHDEKTKRYISEADVIIYVVDAINPIKESHLQTIEWLMKDLNKIDATIIVINKMDTAVDLEDNQYFQKVCQIKKDEVKKILQGELGIEKFDRIVCISADPYQLGLKEWFEREEEYRRLSRIEELQKTLDIFIKNAKERLQKESGLSIIRDIVIKLNDEIKEKKDARNTELDTLIGKSNELRNALETFEKDIRRVSKNIFDELVNLKKELETKITLCKNGSELNSIILDEFGLGGYIFRRRVEDIFEAHSERLAANKRDALIKFENTFTYYSEFANGFLTNALGLGCKLLSQINSRTIMETMDSFEIADEFEGETAGKWAKFANRIGLILGAAAGVIGIIEMYEVKAMCDAIIKDIEGIIKELLEEAEEDKIREQIGYRQIKDIKENLENNIRELGETIRKIDEYQKRLEVFAI</sequence>
<dbReference type="Pfam" id="PF18709">
    <property type="entry name" value="DLP_helical"/>
    <property type="match status" value="1"/>
</dbReference>
<accession>A0A7C4TVT2</accession>
<evidence type="ECO:0008006" key="5">
    <source>
        <dbReference type="Google" id="ProtNLM"/>
    </source>
</evidence>
<dbReference type="GO" id="GO:0030488">
    <property type="term" value="P:tRNA methylation"/>
    <property type="evidence" value="ECO:0007669"/>
    <property type="project" value="TreeGrafter"/>
</dbReference>
<evidence type="ECO:0000259" key="2">
    <source>
        <dbReference type="Pfam" id="PF01926"/>
    </source>
</evidence>
<gene>
    <name evidence="4" type="ORF">ENV82_03370</name>
</gene>
<organism evidence="4">
    <name type="scientific">Caldisericum exile</name>
    <dbReference type="NCBI Taxonomy" id="693075"/>
    <lineage>
        <taxon>Bacteria</taxon>
        <taxon>Pseudomonadati</taxon>
        <taxon>Caldisericota/Cryosericota group</taxon>
        <taxon>Caldisericota</taxon>
        <taxon>Caldisericia</taxon>
        <taxon>Caldisericales</taxon>
        <taxon>Caldisericaceae</taxon>
        <taxon>Caldisericum</taxon>
    </lineage>
</organism>
<dbReference type="NCBIfam" id="NF041922">
    <property type="entry name" value="DLP_LeoA_gen"/>
    <property type="match status" value="1"/>
</dbReference>
<dbReference type="InterPro" id="IPR027417">
    <property type="entry name" value="P-loop_NTPase"/>
</dbReference>
<name>A0A7C4TVT2_9BACT</name>
<dbReference type="GO" id="GO:0005525">
    <property type="term" value="F:GTP binding"/>
    <property type="evidence" value="ECO:0007669"/>
    <property type="project" value="InterPro"/>
</dbReference>
<dbReference type="SUPFAM" id="SSF52540">
    <property type="entry name" value="P-loop containing nucleoside triphosphate hydrolases"/>
    <property type="match status" value="1"/>
</dbReference>
<dbReference type="PANTHER" id="PTHR42714:SF6">
    <property type="entry name" value="TRANSLATION INITIATION FACTOR IF-2"/>
    <property type="match status" value="1"/>
</dbReference>
<evidence type="ECO:0000256" key="1">
    <source>
        <dbReference type="SAM" id="Coils"/>
    </source>
</evidence>
<feature type="domain" description="Dynamin-like helical" evidence="3">
    <location>
        <begin position="196"/>
        <end position="425"/>
    </location>
</feature>
<dbReference type="AlphaFoldDB" id="A0A7C4TVT2"/>
<dbReference type="Pfam" id="PF01926">
    <property type="entry name" value="MMR_HSR1"/>
    <property type="match status" value="1"/>
</dbReference>
<dbReference type="GO" id="GO:0002098">
    <property type="term" value="P:tRNA wobble uridine modification"/>
    <property type="evidence" value="ECO:0007669"/>
    <property type="project" value="TreeGrafter"/>
</dbReference>
<dbReference type="InterPro" id="IPR049678">
    <property type="entry name" value="LeoA-like"/>
</dbReference>
<reference evidence="4" key="1">
    <citation type="journal article" date="2020" name="mSystems">
        <title>Genome- and Community-Level Interaction Insights into Carbon Utilization and Element Cycling Functions of Hydrothermarchaeota in Hydrothermal Sediment.</title>
        <authorList>
            <person name="Zhou Z."/>
            <person name="Liu Y."/>
            <person name="Xu W."/>
            <person name="Pan J."/>
            <person name="Luo Z.H."/>
            <person name="Li M."/>
        </authorList>
    </citation>
    <scope>NUCLEOTIDE SEQUENCE [LARGE SCALE GENOMIC DNA]</scope>
    <source>
        <strain evidence="4">SpSt-794</strain>
    </source>
</reference>
<dbReference type="PANTHER" id="PTHR42714">
    <property type="entry name" value="TRNA MODIFICATION GTPASE GTPBP3"/>
    <property type="match status" value="1"/>
</dbReference>
<proteinExistence type="predicted"/>
<evidence type="ECO:0000313" key="4">
    <source>
        <dbReference type="EMBL" id="HGW60452.1"/>
    </source>
</evidence>
<feature type="coiled-coil region" evidence="1">
    <location>
        <begin position="456"/>
        <end position="511"/>
    </location>
</feature>
<feature type="domain" description="G" evidence="2">
    <location>
        <begin position="48"/>
        <end position="157"/>
    </location>
</feature>
<evidence type="ECO:0000259" key="3">
    <source>
        <dbReference type="Pfam" id="PF18709"/>
    </source>
</evidence>
<feature type="coiled-coil region" evidence="1">
    <location>
        <begin position="274"/>
        <end position="301"/>
    </location>
</feature>
<comment type="caution">
    <text evidence="4">The sequence shown here is derived from an EMBL/GenBank/DDBJ whole genome shotgun (WGS) entry which is preliminary data.</text>
</comment>
<dbReference type="InterPro" id="IPR040576">
    <property type="entry name" value="DLP_helical"/>
</dbReference>